<keyword evidence="4" id="KW-1185">Reference proteome</keyword>
<dbReference type="RefSeq" id="WP_047856633.1">
    <property type="nucleotide sequence ID" value="NZ_CP011509.1"/>
</dbReference>
<organism evidence="1 3">
    <name type="scientific">Archangium gephyra</name>
    <dbReference type="NCBI Taxonomy" id="48"/>
    <lineage>
        <taxon>Bacteria</taxon>
        <taxon>Pseudomonadati</taxon>
        <taxon>Myxococcota</taxon>
        <taxon>Myxococcia</taxon>
        <taxon>Myxococcales</taxon>
        <taxon>Cystobacterineae</taxon>
        <taxon>Archangiaceae</taxon>
        <taxon>Archangium</taxon>
    </lineage>
</organism>
<gene>
    <name evidence="1" type="ORF">AA314_03896</name>
    <name evidence="2" type="ORF">ATI61_108342</name>
</gene>
<dbReference type="EMBL" id="QUMU01000008">
    <property type="protein sequence ID" value="REG28800.1"/>
    <property type="molecule type" value="Genomic_DNA"/>
</dbReference>
<reference evidence="1 3" key="1">
    <citation type="submission" date="2015-05" db="EMBL/GenBank/DDBJ databases">
        <title>Genome assembly of Archangium gephyra DSM 2261.</title>
        <authorList>
            <person name="Sharma G."/>
            <person name="Subramanian S."/>
        </authorList>
    </citation>
    <scope>NUCLEOTIDE SEQUENCE [LARGE SCALE GENOMIC DNA]</scope>
    <source>
        <strain evidence="1 3">DSM 2261</strain>
    </source>
</reference>
<dbReference type="AlphaFoldDB" id="A0AAC8Q782"/>
<evidence type="ECO:0000313" key="3">
    <source>
        <dbReference type="Proteomes" id="UP000035579"/>
    </source>
</evidence>
<evidence type="ECO:0000313" key="4">
    <source>
        <dbReference type="Proteomes" id="UP000256345"/>
    </source>
</evidence>
<accession>A0AAC8Q782</accession>
<dbReference type="EMBL" id="CP011509">
    <property type="protein sequence ID" value="AKJ02270.1"/>
    <property type="molecule type" value="Genomic_DNA"/>
</dbReference>
<dbReference type="KEGG" id="age:AA314_03896"/>
<proteinExistence type="predicted"/>
<dbReference type="Proteomes" id="UP000256345">
    <property type="component" value="Unassembled WGS sequence"/>
</dbReference>
<dbReference type="Proteomes" id="UP000035579">
    <property type="component" value="Chromosome"/>
</dbReference>
<name>A0AAC8Q782_9BACT</name>
<evidence type="ECO:0008006" key="5">
    <source>
        <dbReference type="Google" id="ProtNLM"/>
    </source>
</evidence>
<evidence type="ECO:0000313" key="1">
    <source>
        <dbReference type="EMBL" id="AKJ02270.1"/>
    </source>
</evidence>
<sequence>MESQREWTLGTHRLRFEPPDVLLVEYREKISLEDATRVVDVYRELSRTVRFFLLVDLSGIPLVDAEIQRYFSEHADPAWLHANIIIGARLGNKAVARGIFLASHLTGRSEEAHLSRVQFVSTQAEAYELMAWLRARPDRQES</sequence>
<protein>
    <recommendedName>
        <fullName evidence="5">STAS/SEC14 domain-containing protein</fullName>
    </recommendedName>
</protein>
<evidence type="ECO:0000313" key="2">
    <source>
        <dbReference type="EMBL" id="REG28800.1"/>
    </source>
</evidence>
<reference evidence="2 4" key="2">
    <citation type="submission" date="2018-08" db="EMBL/GenBank/DDBJ databases">
        <title>Genomic Encyclopedia of Archaeal and Bacterial Type Strains, Phase II (KMG-II): from individual species to whole genera.</title>
        <authorList>
            <person name="Goeker M."/>
        </authorList>
    </citation>
    <scope>NUCLEOTIDE SEQUENCE [LARGE SCALE GENOMIC DNA]</scope>
    <source>
        <strain evidence="2 4">DSM 2261</strain>
    </source>
</reference>